<comment type="similarity">
    <text evidence="1 2">Belongs to the peptidase C14A family.</text>
</comment>
<dbReference type="InterPro" id="IPR002138">
    <property type="entry name" value="Pept_C14_p10"/>
</dbReference>
<evidence type="ECO:0000259" key="4">
    <source>
        <dbReference type="PROSITE" id="PS50208"/>
    </source>
</evidence>
<feature type="domain" description="Caspase family p20" evidence="4">
    <location>
        <begin position="1"/>
        <end position="92"/>
    </location>
</feature>
<dbReference type="SMART" id="SM00115">
    <property type="entry name" value="CASc"/>
    <property type="match status" value="1"/>
</dbReference>
<dbReference type="SUPFAM" id="SSF52129">
    <property type="entry name" value="Caspase-like"/>
    <property type="match status" value="1"/>
</dbReference>
<dbReference type="Proteomes" id="UP001162164">
    <property type="component" value="Unassembled WGS sequence"/>
</dbReference>
<reference evidence="5" key="1">
    <citation type="journal article" date="2023" name="Insect Mol. Biol.">
        <title>Genome sequencing provides insights into the evolution of gene families encoding plant cell wall-degrading enzymes in longhorned beetles.</title>
        <authorList>
            <person name="Shin N.R."/>
            <person name="Okamura Y."/>
            <person name="Kirsch R."/>
            <person name="Pauchet Y."/>
        </authorList>
    </citation>
    <scope>NUCLEOTIDE SEQUENCE</scope>
    <source>
        <strain evidence="5">MMC_N1</strain>
    </source>
</reference>
<dbReference type="EMBL" id="JAPWTJ010000331">
    <property type="protein sequence ID" value="KAJ8979554.1"/>
    <property type="molecule type" value="Genomic_DNA"/>
</dbReference>
<dbReference type="PROSITE" id="PS50208">
    <property type="entry name" value="CASPASE_P20"/>
    <property type="match status" value="1"/>
</dbReference>
<accession>A0ABQ9JPQ7</accession>
<dbReference type="Pfam" id="PF00656">
    <property type="entry name" value="Peptidase_C14"/>
    <property type="match status" value="1"/>
</dbReference>
<proteinExistence type="inferred from homology"/>
<dbReference type="PRINTS" id="PR00376">
    <property type="entry name" value="IL1BCENZYME"/>
</dbReference>
<dbReference type="InterPro" id="IPR052039">
    <property type="entry name" value="Caspase-related_regulators"/>
</dbReference>
<comment type="caution">
    <text evidence="5">The sequence shown here is derived from an EMBL/GenBank/DDBJ whole genome shotgun (WGS) entry which is preliminary data.</text>
</comment>
<dbReference type="Gene3D" id="3.40.50.1460">
    <property type="match status" value="1"/>
</dbReference>
<feature type="domain" description="Caspase family p10" evidence="3">
    <location>
        <begin position="115"/>
        <end position="206"/>
    </location>
</feature>
<dbReference type="InterPro" id="IPR015917">
    <property type="entry name" value="Pept_C14A"/>
</dbReference>
<dbReference type="InterPro" id="IPR011600">
    <property type="entry name" value="Pept_C14_caspase"/>
</dbReference>
<dbReference type="InterPro" id="IPR029030">
    <property type="entry name" value="Caspase-like_dom_sf"/>
</dbReference>
<name>A0ABQ9JPQ7_9CUCU</name>
<keyword evidence="6" id="KW-1185">Reference proteome</keyword>
<gene>
    <name evidence="5" type="ORF">NQ317_017703</name>
</gene>
<evidence type="ECO:0000256" key="2">
    <source>
        <dbReference type="RuleBase" id="RU003971"/>
    </source>
</evidence>
<evidence type="ECO:0000256" key="1">
    <source>
        <dbReference type="ARBA" id="ARBA00010134"/>
    </source>
</evidence>
<dbReference type="PANTHER" id="PTHR22576">
    <property type="entry name" value="MUCOSA ASSOCIATED LYMPHOID TISSUE LYMPHOMA TRANSLOCATION PROTEIN 1/PARACASPASE"/>
    <property type="match status" value="1"/>
</dbReference>
<evidence type="ECO:0000313" key="6">
    <source>
        <dbReference type="Proteomes" id="UP001162164"/>
    </source>
</evidence>
<evidence type="ECO:0000313" key="5">
    <source>
        <dbReference type="EMBL" id="KAJ8979554.1"/>
    </source>
</evidence>
<organism evidence="5 6">
    <name type="scientific">Molorchus minor</name>
    <dbReference type="NCBI Taxonomy" id="1323400"/>
    <lineage>
        <taxon>Eukaryota</taxon>
        <taxon>Metazoa</taxon>
        <taxon>Ecdysozoa</taxon>
        <taxon>Arthropoda</taxon>
        <taxon>Hexapoda</taxon>
        <taxon>Insecta</taxon>
        <taxon>Pterygota</taxon>
        <taxon>Neoptera</taxon>
        <taxon>Endopterygota</taxon>
        <taxon>Coleoptera</taxon>
        <taxon>Polyphaga</taxon>
        <taxon>Cucujiformia</taxon>
        <taxon>Chrysomeloidea</taxon>
        <taxon>Cerambycidae</taxon>
        <taxon>Lamiinae</taxon>
        <taxon>Monochamini</taxon>
        <taxon>Molorchus</taxon>
    </lineage>
</organism>
<dbReference type="InterPro" id="IPR001309">
    <property type="entry name" value="Pept_C14_p20"/>
</dbReference>
<protein>
    <submittedName>
        <fullName evidence="5">Uncharacterized protein</fullName>
    </submittedName>
</protein>
<dbReference type="PANTHER" id="PTHR22576:SF41">
    <property type="entry name" value="CASPASE 14, APOPTOSIS-RELATED CYSTEINE PEPTIDASE"/>
    <property type="match status" value="1"/>
</dbReference>
<evidence type="ECO:0000259" key="3">
    <source>
        <dbReference type="PROSITE" id="PS50207"/>
    </source>
</evidence>
<dbReference type="PROSITE" id="PS50207">
    <property type="entry name" value="CASPASE_P10"/>
    <property type="match status" value="1"/>
</dbReference>
<sequence length="313" mass="34428">MYLKKFGFKVIVKENLTHIAMLEEIKKAAMDVTNESSFIVCIMSHGDKGVVYGSNSCKVKVSKIQEIMCKTKNKNLEDKPKILILQSCQGKKCLQLDENSEDELEEETHANTTDGGKSIPPTVDMLIFWATIPGYAAIRNKKTGSWFIQALCKHMEEFGNKHHFSDICTRIMNSMSLRKWINQQDHKNVMALSFESTMRKDFYLPPMKNSKSPSPISSSDSSGSDSGFSSFAGAAAAAAAGAAAAPPVAGAAPTPELMLVIRSRMLTPSKALAKRPGQYGSTSTLAAFKMSPLGLSSFENKHTFQKQRTERKV</sequence>